<evidence type="ECO:0000259" key="2">
    <source>
        <dbReference type="Pfam" id="PF13679"/>
    </source>
</evidence>
<dbReference type="PANTHER" id="PTHR13369:SF0">
    <property type="entry name" value="GLUTATHIONE S-TRANSFERASE C-TERMINAL DOMAIN-CONTAINING PROTEIN"/>
    <property type="match status" value="1"/>
</dbReference>
<name>A0A5E4MAA5_9HEMI</name>
<evidence type="ECO:0000313" key="4">
    <source>
        <dbReference type="Proteomes" id="UP000325440"/>
    </source>
</evidence>
<dbReference type="GO" id="GO:0008168">
    <property type="term" value="F:methyltransferase activity"/>
    <property type="evidence" value="ECO:0007669"/>
    <property type="project" value="UniProtKB-KW"/>
</dbReference>
<keyword evidence="4" id="KW-1185">Reference proteome</keyword>
<feature type="domain" description="Methyltransferase" evidence="2">
    <location>
        <begin position="495"/>
        <end position="613"/>
    </location>
</feature>
<keyword evidence="3" id="KW-0808">Transferase</keyword>
<dbReference type="EMBL" id="CABPRJ010000488">
    <property type="protein sequence ID" value="VVC29164.1"/>
    <property type="molecule type" value="Genomic_DNA"/>
</dbReference>
<dbReference type="InterPro" id="IPR025714">
    <property type="entry name" value="Methyltranfer_dom"/>
</dbReference>
<dbReference type="InterPro" id="IPR008657">
    <property type="entry name" value="JTB"/>
</dbReference>
<dbReference type="Proteomes" id="UP000325440">
    <property type="component" value="Unassembled WGS sequence"/>
</dbReference>
<dbReference type="FunFam" id="3.40.50.150:FF:000725">
    <property type="entry name" value="Glutathione S-transferase, C-terminal domain-containing"/>
    <property type="match status" value="1"/>
</dbReference>
<gene>
    <name evidence="3" type="ORF">CINCED_3A025171</name>
</gene>
<accession>A0A5E4MAA5</accession>
<dbReference type="GO" id="GO:0005737">
    <property type="term" value="C:cytoplasm"/>
    <property type="evidence" value="ECO:0007669"/>
    <property type="project" value="TreeGrafter"/>
</dbReference>
<dbReference type="OrthoDB" id="206598at2759"/>
<evidence type="ECO:0000313" key="3">
    <source>
        <dbReference type="EMBL" id="VVC29164.1"/>
    </source>
</evidence>
<dbReference type="InterPro" id="IPR029063">
    <property type="entry name" value="SAM-dependent_MTases_sf"/>
</dbReference>
<dbReference type="Pfam" id="PF05439">
    <property type="entry name" value="JTB"/>
    <property type="match status" value="1"/>
</dbReference>
<sequence>MVLESCSVKRLLYMILFIGGITILIFLKITSSNVLTGLNATVITEIAESIKDHKNSSNRCWLREENTIIKECHSCINRPECINTSFVETIECKFSGLAYRNCNKPTSQEKLFWLFPCSQLLLAAMSLCVIQHKKKQFYKKFMKRIQNQLDSVLKIMSSLFINIIDLDDANEHVTCSLQTAIVLFACQYLKTPVVLVISKNTEDRHNVLKFSVSYLSYTVILENDLPRPASDCLLPVFQSDSGYYCTAGFCSSLRMLIKSIDKKWIWLLGFRQGCLSACAEVSTWTKYCEVQLQASMNIFLNYKMTNDNIPFEIPIQLARFECHLSQPLRIHNINKRLNNSFHPTQRFADEENPTLSDILILPNIYITHEFLGENTMNTFLPLTLKWYKSVLEHFDCKFILECLIFDRVQLPNNFILPEVPIQSLYKCDLRRYNPKAKIYVKQNVQDIIQVFDTININMELSSNNLHPINWDELPYEVHPSGGNIPDKRLMRKTQQLENLIHATLQIAKDGDTVVDFCCGSGHLGIVIAYLVPGLTVILVDNKEESLRRAKQRIEKLNLKNVMIVHSNLDYFKANFQLGLCLHGCGVATDLVLEKCLLQCAAFIICPCCYGGVQDNHILKYPRSQALRQANFSFEDYLVLCHCADQTHFNPNCTKTQQGYTCMAAVDTDRATRAIEVGYSVKLTKLDPPTCTPKNNMIIGIPSLMK</sequence>
<proteinExistence type="predicted"/>
<protein>
    <submittedName>
        <fullName evidence="3">S-adenosyl-L-methionine-dependent methyltransferase,Jumping translocation</fullName>
    </submittedName>
</protein>
<dbReference type="CDD" id="cd02440">
    <property type="entry name" value="AdoMet_MTases"/>
    <property type="match status" value="1"/>
</dbReference>
<dbReference type="AlphaFoldDB" id="A0A5E4MAA5"/>
<dbReference type="GO" id="GO:0032259">
    <property type="term" value="P:methylation"/>
    <property type="evidence" value="ECO:0007669"/>
    <property type="project" value="UniProtKB-KW"/>
</dbReference>
<reference evidence="3 4" key="1">
    <citation type="submission" date="2019-08" db="EMBL/GenBank/DDBJ databases">
        <authorList>
            <person name="Alioto T."/>
            <person name="Alioto T."/>
            <person name="Gomez Garrido J."/>
        </authorList>
    </citation>
    <scope>NUCLEOTIDE SEQUENCE [LARGE SCALE GENOMIC DNA]</scope>
</reference>
<organism evidence="3 4">
    <name type="scientific">Cinara cedri</name>
    <dbReference type="NCBI Taxonomy" id="506608"/>
    <lineage>
        <taxon>Eukaryota</taxon>
        <taxon>Metazoa</taxon>
        <taxon>Ecdysozoa</taxon>
        <taxon>Arthropoda</taxon>
        <taxon>Hexapoda</taxon>
        <taxon>Insecta</taxon>
        <taxon>Pterygota</taxon>
        <taxon>Neoptera</taxon>
        <taxon>Paraneoptera</taxon>
        <taxon>Hemiptera</taxon>
        <taxon>Sternorrhyncha</taxon>
        <taxon>Aphidomorpha</taxon>
        <taxon>Aphidoidea</taxon>
        <taxon>Aphididae</taxon>
        <taxon>Lachninae</taxon>
        <taxon>Cinara</taxon>
    </lineage>
</organism>
<keyword evidence="3" id="KW-0489">Methyltransferase</keyword>
<feature type="transmembrane region" description="Helical" evidence="1">
    <location>
        <begin position="12"/>
        <end position="29"/>
    </location>
</feature>
<dbReference type="SUPFAM" id="SSF53335">
    <property type="entry name" value="S-adenosyl-L-methionine-dependent methyltransferases"/>
    <property type="match status" value="1"/>
</dbReference>
<evidence type="ECO:0000256" key="1">
    <source>
        <dbReference type="SAM" id="Phobius"/>
    </source>
</evidence>
<keyword evidence="1" id="KW-0812">Transmembrane</keyword>
<dbReference type="Gene3D" id="3.40.50.150">
    <property type="entry name" value="Vaccinia Virus protein VP39"/>
    <property type="match status" value="1"/>
</dbReference>
<dbReference type="GO" id="GO:0016020">
    <property type="term" value="C:membrane"/>
    <property type="evidence" value="ECO:0007669"/>
    <property type="project" value="InterPro"/>
</dbReference>
<keyword evidence="1" id="KW-0472">Membrane</keyword>
<dbReference type="Pfam" id="PF13679">
    <property type="entry name" value="Methyltransf_32"/>
    <property type="match status" value="1"/>
</dbReference>
<dbReference type="PANTHER" id="PTHR13369">
    <property type="match status" value="1"/>
</dbReference>
<keyword evidence="1" id="KW-1133">Transmembrane helix</keyword>